<evidence type="ECO:0000256" key="1">
    <source>
        <dbReference type="ARBA" id="ARBA00022723"/>
    </source>
</evidence>
<dbReference type="Gene3D" id="1.10.238.10">
    <property type="entry name" value="EF-hand"/>
    <property type="match status" value="2"/>
</dbReference>
<dbReference type="STRING" id="112090.W4GZ34"/>
<name>W4GZ34_APHAT</name>
<evidence type="ECO:0000313" key="5">
    <source>
        <dbReference type="EMBL" id="ETV84571.1"/>
    </source>
</evidence>
<dbReference type="PANTHER" id="PTHR34524">
    <property type="entry name" value="CALCYPHOSIN"/>
    <property type="match status" value="1"/>
</dbReference>
<dbReference type="InterPro" id="IPR051581">
    <property type="entry name" value="Ca-bind"/>
</dbReference>
<evidence type="ECO:0000256" key="3">
    <source>
        <dbReference type="ARBA" id="ARBA00022837"/>
    </source>
</evidence>
<evidence type="ECO:0000259" key="4">
    <source>
        <dbReference type="PROSITE" id="PS50222"/>
    </source>
</evidence>
<dbReference type="EMBL" id="KI913119">
    <property type="protein sequence ID" value="ETV84571.1"/>
    <property type="molecule type" value="Genomic_DNA"/>
</dbReference>
<organism evidence="5">
    <name type="scientific">Aphanomyces astaci</name>
    <name type="common">Crayfish plague agent</name>
    <dbReference type="NCBI Taxonomy" id="112090"/>
    <lineage>
        <taxon>Eukaryota</taxon>
        <taxon>Sar</taxon>
        <taxon>Stramenopiles</taxon>
        <taxon>Oomycota</taxon>
        <taxon>Saprolegniomycetes</taxon>
        <taxon>Saprolegniales</taxon>
        <taxon>Verrucalvaceae</taxon>
        <taxon>Aphanomyces</taxon>
    </lineage>
</organism>
<keyword evidence="3" id="KW-0106">Calcium</keyword>
<dbReference type="InterPro" id="IPR002048">
    <property type="entry name" value="EF_hand_dom"/>
</dbReference>
<proteinExistence type="predicted"/>
<keyword evidence="1" id="KW-0479">Metal-binding</keyword>
<protein>
    <recommendedName>
        <fullName evidence="4">EF-hand domain-containing protein</fullName>
    </recommendedName>
</protein>
<feature type="domain" description="EF-hand" evidence="4">
    <location>
        <begin position="60"/>
        <end position="95"/>
    </location>
</feature>
<dbReference type="GeneID" id="20805737"/>
<dbReference type="PROSITE" id="PS50222">
    <property type="entry name" value="EF_HAND_2"/>
    <property type="match status" value="2"/>
</dbReference>
<gene>
    <name evidence="5" type="ORF">H257_03741</name>
</gene>
<dbReference type="GO" id="GO:0005509">
    <property type="term" value="F:calcium ion binding"/>
    <property type="evidence" value="ECO:0007669"/>
    <property type="project" value="InterPro"/>
</dbReference>
<dbReference type="RefSeq" id="XP_009826263.1">
    <property type="nucleotide sequence ID" value="XM_009827961.1"/>
</dbReference>
<dbReference type="VEuPathDB" id="FungiDB:H257_03741"/>
<feature type="domain" description="EF-hand" evidence="4">
    <location>
        <begin position="267"/>
        <end position="302"/>
    </location>
</feature>
<dbReference type="PANTHER" id="PTHR34524:SF6">
    <property type="entry name" value="CALCYPHOSINE LIKE"/>
    <property type="match status" value="1"/>
</dbReference>
<accession>W4GZ34</accession>
<reference evidence="5" key="1">
    <citation type="submission" date="2013-12" db="EMBL/GenBank/DDBJ databases">
        <title>The Genome Sequence of Aphanomyces astaci APO3.</title>
        <authorList>
            <consortium name="The Broad Institute Genomics Platform"/>
            <person name="Russ C."/>
            <person name="Tyler B."/>
            <person name="van West P."/>
            <person name="Dieguez-Uribeondo J."/>
            <person name="Young S.K."/>
            <person name="Zeng Q."/>
            <person name="Gargeya S."/>
            <person name="Fitzgerald M."/>
            <person name="Abouelleil A."/>
            <person name="Alvarado L."/>
            <person name="Chapman S.B."/>
            <person name="Gainer-Dewar J."/>
            <person name="Goldberg J."/>
            <person name="Griggs A."/>
            <person name="Gujja S."/>
            <person name="Hansen M."/>
            <person name="Howarth C."/>
            <person name="Imamovic A."/>
            <person name="Ireland A."/>
            <person name="Larimer J."/>
            <person name="McCowan C."/>
            <person name="Murphy C."/>
            <person name="Pearson M."/>
            <person name="Poon T.W."/>
            <person name="Priest M."/>
            <person name="Roberts A."/>
            <person name="Saif S."/>
            <person name="Shea T."/>
            <person name="Sykes S."/>
            <person name="Wortman J."/>
            <person name="Nusbaum C."/>
            <person name="Birren B."/>
        </authorList>
    </citation>
    <scope>NUCLEOTIDE SEQUENCE [LARGE SCALE GENOMIC DNA]</scope>
    <source>
        <strain evidence="5">APO3</strain>
    </source>
</reference>
<dbReference type="AlphaFoldDB" id="W4GZ34"/>
<dbReference type="InterPro" id="IPR011992">
    <property type="entry name" value="EF-hand-dom_pair"/>
</dbReference>
<evidence type="ECO:0000256" key="2">
    <source>
        <dbReference type="ARBA" id="ARBA00022737"/>
    </source>
</evidence>
<keyword evidence="2" id="KW-0677">Repeat</keyword>
<dbReference type="SUPFAM" id="SSF47473">
    <property type="entry name" value="EF-hand"/>
    <property type="match status" value="1"/>
</dbReference>
<sequence length="334" mass="37182">MHCKLTWRVSSSEGHETAFTCETFNRHNGRLGNMTAQLWNADVTKILESLRGKLNANGAQQLSDLRLHFAQMDWKGEGFLGRKEVEVCLNHFGLFPTSQELGTLLRVYGSASTGTTSPQLAWAPFVDALESRLSATCRGAVRQAYESIGRRSNNRLSVDELASLGRFEQHPLALRGITPASVLAREFAIGLAKAQATTTAPSVTFEAFEAYYHTICHAIANEQDFLSMMQGVWDVDELKVTPQVPLFGGHKTALVRKLEAKTHDTELPREVLVRVLKKFDKQEKGSLTQSEFAQAIEVFGFILTPQQLNDTFQRGETDKAGKLNLAWFADFICT</sequence>
<dbReference type="OrthoDB" id="444540at2759"/>